<feature type="region of interest" description="Disordered" evidence="6">
    <location>
        <begin position="1804"/>
        <end position="1885"/>
    </location>
</feature>
<gene>
    <name evidence="8" type="ORF">MENT_LOCUS22773</name>
</gene>
<feature type="region of interest" description="Disordered" evidence="6">
    <location>
        <begin position="738"/>
        <end position="814"/>
    </location>
</feature>
<dbReference type="Gene3D" id="1.20.900.10">
    <property type="entry name" value="Dbl homology (DH) domain"/>
    <property type="match status" value="1"/>
</dbReference>
<feature type="compositionally biased region" description="Low complexity" evidence="6">
    <location>
        <begin position="169"/>
        <end position="193"/>
    </location>
</feature>
<feature type="compositionally biased region" description="Basic and acidic residues" evidence="6">
    <location>
        <begin position="924"/>
        <end position="972"/>
    </location>
</feature>
<evidence type="ECO:0000256" key="3">
    <source>
        <dbReference type="ARBA" id="ARBA00022553"/>
    </source>
</evidence>
<evidence type="ECO:0000256" key="5">
    <source>
        <dbReference type="SAM" id="Coils"/>
    </source>
</evidence>
<dbReference type="GO" id="GO:0035023">
    <property type="term" value="P:regulation of Rho protein signal transduction"/>
    <property type="evidence" value="ECO:0007669"/>
    <property type="project" value="TreeGrafter"/>
</dbReference>
<evidence type="ECO:0000313" key="9">
    <source>
        <dbReference type="Proteomes" id="UP000580250"/>
    </source>
</evidence>
<name>A0A6V7VAN8_MELEN</name>
<dbReference type="OrthoDB" id="28045at2759"/>
<comment type="subcellular location">
    <subcellularLocation>
        <location evidence="1">Cytoplasm</location>
    </subcellularLocation>
</comment>
<feature type="compositionally biased region" description="Acidic residues" evidence="6">
    <location>
        <begin position="738"/>
        <end position="752"/>
    </location>
</feature>
<dbReference type="GO" id="GO:0005085">
    <property type="term" value="F:guanyl-nucleotide exchange factor activity"/>
    <property type="evidence" value="ECO:0007669"/>
    <property type="project" value="InterPro"/>
</dbReference>
<dbReference type="PANTHER" id="PTHR13944:SF21">
    <property type="entry name" value="CYSTS, ISOFORM C"/>
    <property type="match status" value="1"/>
</dbReference>
<feature type="region of interest" description="Disordered" evidence="6">
    <location>
        <begin position="1"/>
        <end position="100"/>
    </location>
</feature>
<feature type="region of interest" description="Disordered" evidence="6">
    <location>
        <begin position="622"/>
        <end position="642"/>
    </location>
</feature>
<evidence type="ECO:0000313" key="8">
    <source>
        <dbReference type="EMBL" id="CAD2171311.1"/>
    </source>
</evidence>
<feature type="compositionally biased region" description="Basic and acidic residues" evidence="6">
    <location>
        <begin position="1813"/>
        <end position="1823"/>
    </location>
</feature>
<dbReference type="PANTHER" id="PTHR13944">
    <property type="entry name" value="AGAP007712-PA"/>
    <property type="match status" value="1"/>
</dbReference>
<evidence type="ECO:0000256" key="4">
    <source>
        <dbReference type="ARBA" id="ARBA00022771"/>
    </source>
</evidence>
<comment type="caution">
    <text evidence="8">The sequence shown here is derived from an EMBL/GenBank/DDBJ whole genome shotgun (WGS) entry which is preliminary data.</text>
</comment>
<dbReference type="InterPro" id="IPR035899">
    <property type="entry name" value="DBL_dom_sf"/>
</dbReference>
<dbReference type="EMBL" id="CAJEWN010000181">
    <property type="protein sequence ID" value="CAD2171311.1"/>
    <property type="molecule type" value="Genomic_DNA"/>
</dbReference>
<feature type="compositionally biased region" description="Basic and acidic residues" evidence="6">
    <location>
        <begin position="628"/>
        <end position="642"/>
    </location>
</feature>
<feature type="compositionally biased region" description="Low complexity" evidence="6">
    <location>
        <begin position="853"/>
        <end position="872"/>
    </location>
</feature>
<reference evidence="8 9" key="1">
    <citation type="submission" date="2020-08" db="EMBL/GenBank/DDBJ databases">
        <authorList>
            <person name="Koutsovoulos G."/>
            <person name="Danchin GJ E."/>
        </authorList>
    </citation>
    <scope>NUCLEOTIDE SEQUENCE [LARGE SCALE GENOMIC DNA]</scope>
</reference>
<dbReference type="GO" id="GO:0008270">
    <property type="term" value="F:zinc ion binding"/>
    <property type="evidence" value="ECO:0007669"/>
    <property type="project" value="UniProtKB-KW"/>
</dbReference>
<dbReference type="Proteomes" id="UP000580250">
    <property type="component" value="Unassembled WGS sequence"/>
</dbReference>
<dbReference type="InterPro" id="IPR051632">
    <property type="entry name" value="Rho_GEF"/>
</dbReference>
<keyword evidence="4" id="KW-0863">Zinc-finger</keyword>
<feature type="compositionally biased region" description="Low complexity" evidence="6">
    <location>
        <begin position="25"/>
        <end position="43"/>
    </location>
</feature>
<feature type="region of interest" description="Disordered" evidence="6">
    <location>
        <begin position="1154"/>
        <end position="1187"/>
    </location>
</feature>
<evidence type="ECO:0000256" key="2">
    <source>
        <dbReference type="ARBA" id="ARBA00022490"/>
    </source>
</evidence>
<feature type="compositionally biased region" description="Low complexity" evidence="6">
    <location>
        <begin position="1844"/>
        <end position="1856"/>
    </location>
</feature>
<feature type="compositionally biased region" description="Polar residues" evidence="6">
    <location>
        <begin position="1"/>
        <end position="24"/>
    </location>
</feature>
<keyword evidence="3" id="KW-0597">Phosphoprotein</keyword>
<feature type="coiled-coil region" evidence="5">
    <location>
        <begin position="1643"/>
        <end position="1670"/>
    </location>
</feature>
<keyword evidence="4" id="KW-0862">Zinc</keyword>
<protein>
    <recommendedName>
        <fullName evidence="7">DH domain-containing protein</fullName>
    </recommendedName>
</protein>
<feature type="compositionally biased region" description="Low complexity" evidence="6">
    <location>
        <begin position="2006"/>
        <end position="2026"/>
    </location>
</feature>
<feature type="region of interest" description="Disordered" evidence="6">
    <location>
        <begin position="1990"/>
        <end position="2029"/>
    </location>
</feature>
<dbReference type="SMART" id="SM00325">
    <property type="entry name" value="RhoGEF"/>
    <property type="match status" value="1"/>
</dbReference>
<feature type="region of interest" description="Disordered" evidence="6">
    <location>
        <begin position="225"/>
        <end position="246"/>
    </location>
</feature>
<proteinExistence type="predicted"/>
<feature type="compositionally biased region" description="Low complexity" evidence="6">
    <location>
        <begin position="2066"/>
        <end position="2080"/>
    </location>
</feature>
<feature type="compositionally biased region" description="Low complexity" evidence="6">
    <location>
        <begin position="1154"/>
        <end position="1170"/>
    </location>
</feature>
<evidence type="ECO:0000256" key="1">
    <source>
        <dbReference type="ARBA" id="ARBA00004496"/>
    </source>
</evidence>
<feature type="compositionally biased region" description="Basic residues" evidence="6">
    <location>
        <begin position="757"/>
        <end position="766"/>
    </location>
</feature>
<feature type="region of interest" description="Disordered" evidence="6">
    <location>
        <begin position="368"/>
        <end position="388"/>
    </location>
</feature>
<dbReference type="Pfam" id="PF00621">
    <property type="entry name" value="RhoGEF"/>
    <property type="match status" value="1"/>
</dbReference>
<feature type="region of interest" description="Disordered" evidence="6">
    <location>
        <begin position="1696"/>
        <end position="1734"/>
    </location>
</feature>
<feature type="domain" description="DH" evidence="7">
    <location>
        <begin position="1251"/>
        <end position="1371"/>
    </location>
</feature>
<keyword evidence="5" id="KW-0175">Coiled coil</keyword>
<dbReference type="InterPro" id="IPR041020">
    <property type="entry name" value="PH_16"/>
</dbReference>
<keyword evidence="2" id="KW-0963">Cytoplasm</keyword>
<organism evidence="8 9">
    <name type="scientific">Meloidogyne enterolobii</name>
    <name type="common">Root-knot nematode worm</name>
    <name type="synonym">Meloidogyne mayaguensis</name>
    <dbReference type="NCBI Taxonomy" id="390850"/>
    <lineage>
        <taxon>Eukaryota</taxon>
        <taxon>Metazoa</taxon>
        <taxon>Ecdysozoa</taxon>
        <taxon>Nematoda</taxon>
        <taxon>Chromadorea</taxon>
        <taxon>Rhabditida</taxon>
        <taxon>Tylenchina</taxon>
        <taxon>Tylenchomorpha</taxon>
        <taxon>Tylenchoidea</taxon>
        <taxon>Meloidogynidae</taxon>
        <taxon>Meloidogyninae</taxon>
        <taxon>Meloidogyne</taxon>
    </lineage>
</organism>
<dbReference type="InterPro" id="IPR000219">
    <property type="entry name" value="DH_dom"/>
</dbReference>
<feature type="region of interest" description="Disordered" evidence="6">
    <location>
        <begin position="924"/>
        <end position="998"/>
    </location>
</feature>
<feature type="compositionally biased region" description="Low complexity" evidence="6">
    <location>
        <begin position="1177"/>
        <end position="1187"/>
    </location>
</feature>
<feature type="region of interest" description="Disordered" evidence="6">
    <location>
        <begin position="410"/>
        <end position="449"/>
    </location>
</feature>
<feature type="region of interest" description="Disordered" evidence="6">
    <location>
        <begin position="169"/>
        <end position="197"/>
    </location>
</feature>
<evidence type="ECO:0000256" key="6">
    <source>
        <dbReference type="SAM" id="MobiDB-lite"/>
    </source>
</evidence>
<dbReference type="PROSITE" id="PS50010">
    <property type="entry name" value="DH_2"/>
    <property type="match status" value="1"/>
</dbReference>
<dbReference type="InterPro" id="IPR011993">
    <property type="entry name" value="PH-like_dom_sf"/>
</dbReference>
<dbReference type="SUPFAM" id="SSF48065">
    <property type="entry name" value="DBL homology domain (DH-domain)"/>
    <property type="match status" value="1"/>
</dbReference>
<feature type="region of interest" description="Disordered" evidence="6">
    <location>
        <begin position="462"/>
        <end position="485"/>
    </location>
</feature>
<evidence type="ECO:0000259" key="7">
    <source>
        <dbReference type="PROSITE" id="PS50010"/>
    </source>
</evidence>
<feature type="compositionally biased region" description="Polar residues" evidence="6">
    <location>
        <begin position="778"/>
        <end position="789"/>
    </location>
</feature>
<feature type="compositionally biased region" description="Polar residues" evidence="6">
    <location>
        <begin position="462"/>
        <end position="475"/>
    </location>
</feature>
<feature type="compositionally biased region" description="Basic residues" evidence="6">
    <location>
        <begin position="1696"/>
        <end position="1705"/>
    </location>
</feature>
<dbReference type="GO" id="GO:0005737">
    <property type="term" value="C:cytoplasm"/>
    <property type="evidence" value="ECO:0007669"/>
    <property type="project" value="UniProtKB-SubCell"/>
</dbReference>
<feature type="compositionally biased region" description="Low complexity" evidence="6">
    <location>
        <begin position="414"/>
        <end position="449"/>
    </location>
</feature>
<feature type="compositionally biased region" description="Basic and acidic residues" evidence="6">
    <location>
        <begin position="87"/>
        <end position="100"/>
    </location>
</feature>
<dbReference type="Gene3D" id="2.30.29.30">
    <property type="entry name" value="Pleckstrin-homology domain (PH domain)/Phosphotyrosine-binding domain (PTB)"/>
    <property type="match status" value="1"/>
</dbReference>
<feature type="compositionally biased region" description="Acidic residues" evidence="6">
    <location>
        <begin position="1874"/>
        <end position="1885"/>
    </location>
</feature>
<keyword evidence="4" id="KW-0479">Metal-binding</keyword>
<dbReference type="Pfam" id="PF17838">
    <property type="entry name" value="PH_16"/>
    <property type="match status" value="1"/>
</dbReference>
<sequence>MQIINNQPQHDSPKNDQNSSSTTPNNQLNNKKHQQNNQSQQRRTAAERRASHRRRSTAQANELVQLAQLRKGIEKSRTSQDSPNIEKIAEEHPTKEENSEKTMIIPDQQMDISTKTTKNILITTDSDEFPPEPTITAPGSEKEEFVNNENICINLLEEEQVATLMLFEPSPTSSTTSPPIRTTPKTTTNKNIPDIPPSTHPFKQKYYHQRSISDHLLNYSSSKNIQKQQLKQENKPFEEEDNNPPLPPKYIYSSQLDSESPLNLQNKYNNINNKFSMAAATTKKKAPILAQIRRLKREEEFNDAGLITQMGANDYNTEPEEEEDNDDKYYESSAIEDDDIEFANRLSRPQQRLNRVCSGDGELVKLRNVQNNEDFSPPPPSFTTTPTSLSSFSALKAATALAGVNLSLTRGLENSSNPTSNTSTPSNNKTKNSNKKSASFSSTPSSSSSGIANLFSLGNRFSTNRQNSDSSLLRRNSQKVEDQQQQNLLCSRRSFKWKNLWGRKNSGTSIDDSNLVVGSNVSKGGSNVSTPTTPNPSLFSTKRASSQLLDTLIEDTETFSISGGSKEEELKQKRRLKRHSALLLVEGNDKEEGGKGIEEEGKERSFNQNSVLTPIRFRTTQILNSSSKGEKSERREEKEKNTECQEILSSSILQQRPFSIIGTGQDSESSIISSSKVHNMLSVEEEDNNNEQQLLPNEQLARYRIEEDLLERFDEFIFKCRRKGLRTLKNVNEDSFGVDEEVEGDNGREEEEEMKKIIKKSSKNRGRGKEEDKEDDNNPLQKSATSSTLLKKPSHKQVERTAPPLPPRLSRATRRSTNCSPILYISTCQTLDRRQNNKKLALHRAVSSRANNLTTNLTTSTSPFSYTSTLTLPRKRPPPRGVSTQQRRRGNITSAATRRKSIVQLAVEDSVELAAIVAAVEEHEKEDLKGEGGGDGGGHEEAHEEVKEVERVKNEVEARQVEEEKQKQKETKQQSQQQQQAMFRVKSSKHLTTSTNHHSTKCAILRHLLGATTNNNNNNNRVCGGGKVAPKNNGTIINNNSNNNLGNATISGGSCVANELADGAANRTISKDNKKRETKTNSMILGTIWSIRPRRKKESNAQRSLVNLWASQSPTENISANIATADVSVANKSCPNGNGDFMNNIADQQQLLQQQNLSQHQSSLLQSPSSTTANVGSSSPFCSPTSTTTDGIFHHNNGPSTASSNFFPRAQLQHSRWADLELWTEQETSWTAKYCVGSDNEFSSLSAKEMKRQNIIYELVLTERHHCQVLVLLQQLYYEGLAHNRILTPKQLQLLIPDVEALLDFHLSFLRSLIERCSQSPIVDEISDILLTEFGSGNFRNAAINSYTAFCLGREDSAKQYSTLIAQNIHFSLYVIGCSKINKISCFGGTGIAKQESQPSKQLLAQKAHSIVREFAMQVDQQLMQHELNKKWTALKKALDKSAAIAKLIHPKDGIDFSFDNLFWPVKNDSTITLTNSTKTIGRRQILLITRAFWRETMNGPELELRLLLCDDIIVFLRPKGGGGGSSSSTVNVGSNSNAANTKLPPLQFFRHISHSGVLPLHSILVRGENVRRKSLLLIVTAKQRPDLFEFAFPTSVELENFALAIKKAKVEAPNFVRLADGKCFEFADKPIGDGMGKPIINSNDFKTQMENWKLELDQLFEQRSKEEADLEHYFEARMLFMDRLRTLVERIPRRKNKQKKRRRRKVEDNEDKNEENLTKDEENEKEEEEGYRMQQKAAFEHLRNRFRELERTRVEPLVRLIDKAKKMRDADLIALFDDFYDLGGEVQQEEEVKEKCVVIATGSGDSATSAEEQPRASDEDRRPKPRRVRTYHGATDKRKKGNSDGSSCSSSGGASAIRRHTTFPSSGRHDASSDDEDDEEEEDECLRQLLPLRMGAGARRVATDLIRENLRLRTQLNRLKAKTALQEIWLTAAMQKVINNNDEIINKQEEEENKQLKDEELALNEAKVLKIMARDLARREAEIERKEAQLKAREEETLPTLPSTQQKPSSSYQHSPSSTSLQSPSNTKYSNIEKKTSFKGNKQQKNHQQQLLQLEKQKEFDHHQSVTTTTSPSTSTKSTTTMCSNKQYLLWCWTYTNINIIN</sequence>
<feature type="region of interest" description="Disordered" evidence="6">
    <location>
        <begin position="853"/>
        <end position="895"/>
    </location>
</feature>
<feature type="region of interest" description="Disordered" evidence="6">
    <location>
        <begin position="2060"/>
        <end position="2080"/>
    </location>
</feature>
<accession>A0A6V7VAN8</accession>